<feature type="region of interest" description="Disordered" evidence="2">
    <location>
        <begin position="280"/>
        <end position="318"/>
    </location>
</feature>
<dbReference type="OrthoDB" id="20473at2759"/>
<gene>
    <name evidence="3" type="ORF">E0L32_000638</name>
</gene>
<feature type="coiled-coil region" evidence="1">
    <location>
        <begin position="139"/>
        <end position="166"/>
    </location>
</feature>
<dbReference type="InParanoid" id="A0A507B698"/>
<feature type="region of interest" description="Disordered" evidence="2">
    <location>
        <begin position="1"/>
        <end position="122"/>
    </location>
</feature>
<feature type="compositionally biased region" description="Acidic residues" evidence="2">
    <location>
        <begin position="193"/>
        <end position="209"/>
    </location>
</feature>
<dbReference type="Proteomes" id="UP000319257">
    <property type="component" value="Unassembled WGS sequence"/>
</dbReference>
<dbReference type="RefSeq" id="XP_030995955.1">
    <property type="nucleotide sequence ID" value="XM_031141013.1"/>
</dbReference>
<protein>
    <submittedName>
        <fullName evidence="3">Uncharacterized protein</fullName>
    </submittedName>
</protein>
<sequence>MPGVTIPPGTKPAGASSSSSSSNSAGTQAGRITQIQPPQQHQRAPAGTSTTASQRPPSPTPPTVEPISPITKPAYLDGASTGSGTHYLPNFSEGRQSFTFSSPTTLVHPDSDATAIPAPRPIPIDLESNPDVLALRSAVTILQLQKRKAEADVVALQRAKEAAMADPEGFARDLAEGKVHKQGDALFPSAPAQDDDDDDDDDDDEEMQDATDGVASRKSGGAKDALWRELPQPQNVVRMPPVNWSKYAVVGESLDKLHNEQLSRPTPGAPAVIGPNGTYEFKSGGEQPQAESKKLVGIAAPYNPSRDKLEKKSKGTKR</sequence>
<feature type="compositionally biased region" description="Polar residues" evidence="2">
    <location>
        <begin position="25"/>
        <end position="42"/>
    </location>
</feature>
<proteinExistence type="predicted"/>
<dbReference type="GeneID" id="41968085"/>
<evidence type="ECO:0000256" key="2">
    <source>
        <dbReference type="SAM" id="MobiDB-lite"/>
    </source>
</evidence>
<feature type="region of interest" description="Disordered" evidence="2">
    <location>
        <begin position="183"/>
        <end position="232"/>
    </location>
</feature>
<dbReference type="AlphaFoldDB" id="A0A507B698"/>
<feature type="compositionally biased region" description="Basic and acidic residues" evidence="2">
    <location>
        <begin position="305"/>
        <end position="318"/>
    </location>
</feature>
<dbReference type="InterPro" id="IPR037830">
    <property type="entry name" value="ZZZ3"/>
</dbReference>
<dbReference type="PANTHER" id="PTHR22705:SF0">
    <property type="entry name" value="ZZ-TYPE ZINC FINGER-CONTAINING PROTEIN 3"/>
    <property type="match status" value="1"/>
</dbReference>
<evidence type="ECO:0000256" key="1">
    <source>
        <dbReference type="SAM" id="Coils"/>
    </source>
</evidence>
<organism evidence="3 4">
    <name type="scientific">Thyridium curvatum</name>
    <dbReference type="NCBI Taxonomy" id="1093900"/>
    <lineage>
        <taxon>Eukaryota</taxon>
        <taxon>Fungi</taxon>
        <taxon>Dikarya</taxon>
        <taxon>Ascomycota</taxon>
        <taxon>Pezizomycotina</taxon>
        <taxon>Sordariomycetes</taxon>
        <taxon>Sordariomycetidae</taxon>
        <taxon>Thyridiales</taxon>
        <taxon>Thyridiaceae</taxon>
        <taxon>Thyridium</taxon>
    </lineage>
</organism>
<dbReference type="EMBL" id="SKBQ01000002">
    <property type="protein sequence ID" value="TPX14244.1"/>
    <property type="molecule type" value="Genomic_DNA"/>
</dbReference>
<evidence type="ECO:0000313" key="4">
    <source>
        <dbReference type="Proteomes" id="UP000319257"/>
    </source>
</evidence>
<evidence type="ECO:0000313" key="3">
    <source>
        <dbReference type="EMBL" id="TPX14244.1"/>
    </source>
</evidence>
<dbReference type="PANTHER" id="PTHR22705">
    <property type="entry name" value="ZINC FINGER, ZZ DOMAIN CONTAINING 3"/>
    <property type="match status" value="1"/>
</dbReference>
<name>A0A507B698_9PEZI</name>
<comment type="caution">
    <text evidence="3">The sequence shown here is derived from an EMBL/GenBank/DDBJ whole genome shotgun (WGS) entry which is preliminary data.</text>
</comment>
<reference evidence="3 4" key="1">
    <citation type="submission" date="2019-06" db="EMBL/GenBank/DDBJ databases">
        <title>Draft genome sequence of the filamentous fungus Phialemoniopsis curvata isolated from diesel fuel.</title>
        <authorList>
            <person name="Varaljay V.A."/>
            <person name="Lyon W.J."/>
            <person name="Crouch A.L."/>
            <person name="Drake C.E."/>
            <person name="Hollomon J.M."/>
            <person name="Nadeau L.J."/>
            <person name="Nunn H.S."/>
            <person name="Stevenson B.S."/>
            <person name="Bojanowski C.L."/>
            <person name="Crookes-Goodson W.J."/>
        </authorList>
    </citation>
    <scope>NUCLEOTIDE SEQUENCE [LARGE SCALE GENOMIC DNA]</scope>
    <source>
        <strain evidence="3 4">D216</strain>
    </source>
</reference>
<accession>A0A507B698</accession>
<feature type="compositionally biased region" description="Polar residues" evidence="2">
    <location>
        <begin position="93"/>
        <end position="105"/>
    </location>
</feature>
<keyword evidence="1" id="KW-0175">Coiled coil</keyword>
<keyword evidence="4" id="KW-1185">Reference proteome</keyword>